<comment type="caution">
    <text evidence="2">The sequence shown here is derived from an EMBL/GenBank/DDBJ whole genome shotgun (WGS) entry which is preliminary data.</text>
</comment>
<dbReference type="AlphaFoldDB" id="A0A5A7VHE3"/>
<sequence>MALTKVVSKSSAASDTYTGPITRSRSKGITQKQDQGSDIAQDILKQLMESSKAGIVIKENPLYENSDSASNKSKKEAHPDMMFIIMADIMVKAAMAEMERKINLLMKVMEERGYKIAVLRN</sequence>
<protein>
    <submittedName>
        <fullName evidence="2">Ty3-gypsy retrotransposon protein</fullName>
    </submittedName>
</protein>
<gene>
    <name evidence="2" type="ORF">E6C27_scaffold25G001650</name>
</gene>
<evidence type="ECO:0000256" key="1">
    <source>
        <dbReference type="SAM" id="MobiDB-lite"/>
    </source>
</evidence>
<dbReference type="EMBL" id="SSTE01000887">
    <property type="protein sequence ID" value="KAA0066590.1"/>
    <property type="molecule type" value="Genomic_DNA"/>
</dbReference>
<organism evidence="2 3">
    <name type="scientific">Cucumis melo var. makuwa</name>
    <name type="common">Oriental melon</name>
    <dbReference type="NCBI Taxonomy" id="1194695"/>
    <lineage>
        <taxon>Eukaryota</taxon>
        <taxon>Viridiplantae</taxon>
        <taxon>Streptophyta</taxon>
        <taxon>Embryophyta</taxon>
        <taxon>Tracheophyta</taxon>
        <taxon>Spermatophyta</taxon>
        <taxon>Magnoliopsida</taxon>
        <taxon>eudicotyledons</taxon>
        <taxon>Gunneridae</taxon>
        <taxon>Pentapetalae</taxon>
        <taxon>rosids</taxon>
        <taxon>fabids</taxon>
        <taxon>Cucurbitales</taxon>
        <taxon>Cucurbitaceae</taxon>
        <taxon>Benincaseae</taxon>
        <taxon>Cucumis</taxon>
    </lineage>
</organism>
<reference evidence="2 3" key="1">
    <citation type="submission" date="2019-08" db="EMBL/GenBank/DDBJ databases">
        <title>Draft genome sequences of two oriental melons (Cucumis melo L. var makuwa).</title>
        <authorList>
            <person name="Kwon S.-Y."/>
        </authorList>
    </citation>
    <scope>NUCLEOTIDE SEQUENCE [LARGE SCALE GENOMIC DNA]</scope>
    <source>
        <strain evidence="3">cv. SW 3</strain>
        <tissue evidence="2">Leaf</tissue>
    </source>
</reference>
<proteinExistence type="predicted"/>
<evidence type="ECO:0000313" key="2">
    <source>
        <dbReference type="EMBL" id="KAA0066590.1"/>
    </source>
</evidence>
<evidence type="ECO:0000313" key="3">
    <source>
        <dbReference type="Proteomes" id="UP000321393"/>
    </source>
</evidence>
<feature type="region of interest" description="Disordered" evidence="1">
    <location>
        <begin position="1"/>
        <end position="36"/>
    </location>
</feature>
<accession>A0A5A7VHE3</accession>
<feature type="compositionally biased region" description="Polar residues" evidence="1">
    <location>
        <begin position="7"/>
        <end position="36"/>
    </location>
</feature>
<name>A0A5A7VHE3_CUCMM</name>
<dbReference type="Proteomes" id="UP000321393">
    <property type="component" value="Unassembled WGS sequence"/>
</dbReference>